<gene>
    <name evidence="4" type="ORF">SNEC2469_LOCUS6009</name>
</gene>
<evidence type="ECO:0000313" key="4">
    <source>
        <dbReference type="EMBL" id="CAE7261927.1"/>
    </source>
</evidence>
<evidence type="ECO:0000313" key="5">
    <source>
        <dbReference type="Proteomes" id="UP000601435"/>
    </source>
</evidence>
<dbReference type="OrthoDB" id="10368771at2759"/>
<protein>
    <recommendedName>
        <fullName evidence="3">Apple domain-containing protein</fullName>
    </recommendedName>
</protein>
<keyword evidence="2" id="KW-1015">Disulfide bond</keyword>
<dbReference type="Proteomes" id="UP000601435">
    <property type="component" value="Unassembled WGS sequence"/>
</dbReference>
<organism evidence="4 5">
    <name type="scientific">Symbiodinium necroappetens</name>
    <dbReference type="NCBI Taxonomy" id="1628268"/>
    <lineage>
        <taxon>Eukaryota</taxon>
        <taxon>Sar</taxon>
        <taxon>Alveolata</taxon>
        <taxon>Dinophyceae</taxon>
        <taxon>Suessiales</taxon>
        <taxon>Symbiodiniaceae</taxon>
        <taxon>Symbiodinium</taxon>
    </lineage>
</organism>
<sequence>MEDKAREGRGWLRWDQVDGANSSNATQSDLLWSHEHKECLESENIWTPLSMPDQSRTDEPDHISCRARCLAVRGCAHWSYYLGAGSCYLQNSSATKESGKGAVSGIPGCRDKDPSIHLGMNAPRWQVEV</sequence>
<name>A0A812M9I8_9DINO</name>
<feature type="domain" description="Apple" evidence="3">
    <location>
        <begin position="42"/>
        <end position="109"/>
    </location>
</feature>
<dbReference type="EMBL" id="CAJNJA010010749">
    <property type="protein sequence ID" value="CAE7261927.1"/>
    <property type="molecule type" value="Genomic_DNA"/>
</dbReference>
<proteinExistence type="predicted"/>
<evidence type="ECO:0000256" key="1">
    <source>
        <dbReference type="ARBA" id="ARBA00022737"/>
    </source>
</evidence>
<dbReference type="AlphaFoldDB" id="A0A812M9I8"/>
<dbReference type="SMART" id="SM00223">
    <property type="entry name" value="APPLE"/>
    <property type="match status" value="1"/>
</dbReference>
<dbReference type="GO" id="GO:0005576">
    <property type="term" value="C:extracellular region"/>
    <property type="evidence" value="ECO:0007669"/>
    <property type="project" value="InterPro"/>
</dbReference>
<evidence type="ECO:0000256" key="2">
    <source>
        <dbReference type="ARBA" id="ARBA00023157"/>
    </source>
</evidence>
<keyword evidence="1" id="KW-0677">Repeat</keyword>
<comment type="caution">
    <text evidence="4">The sequence shown here is derived from an EMBL/GenBank/DDBJ whole genome shotgun (WGS) entry which is preliminary data.</text>
</comment>
<dbReference type="GO" id="GO:0006508">
    <property type="term" value="P:proteolysis"/>
    <property type="evidence" value="ECO:0007669"/>
    <property type="project" value="InterPro"/>
</dbReference>
<reference evidence="4" key="1">
    <citation type="submission" date="2021-02" db="EMBL/GenBank/DDBJ databases">
        <authorList>
            <person name="Dougan E. K."/>
            <person name="Rhodes N."/>
            <person name="Thang M."/>
            <person name="Chan C."/>
        </authorList>
    </citation>
    <scope>NUCLEOTIDE SEQUENCE</scope>
</reference>
<dbReference type="InterPro" id="IPR000177">
    <property type="entry name" value="Apple"/>
</dbReference>
<keyword evidence="5" id="KW-1185">Reference proteome</keyword>
<accession>A0A812M9I8</accession>
<evidence type="ECO:0000259" key="3">
    <source>
        <dbReference type="SMART" id="SM00223"/>
    </source>
</evidence>
<dbReference type="Gene3D" id="3.50.4.10">
    <property type="entry name" value="Hepatocyte Growth Factor"/>
    <property type="match status" value="1"/>
</dbReference>